<evidence type="ECO:0000313" key="3">
    <source>
        <dbReference type="Proteomes" id="UP000306147"/>
    </source>
</evidence>
<comment type="caution">
    <text evidence="2">The sequence shown here is derived from an EMBL/GenBank/DDBJ whole genome shotgun (WGS) entry which is preliminary data.</text>
</comment>
<evidence type="ECO:0000313" key="2">
    <source>
        <dbReference type="EMBL" id="TGX54331.1"/>
    </source>
</evidence>
<gene>
    <name evidence="2" type="ORF">E5A73_09510</name>
</gene>
<proteinExistence type="predicted"/>
<feature type="chain" id="PRO_5020779122" description="Circumsporozoite protein" evidence="1">
    <location>
        <begin position="20"/>
        <end position="80"/>
    </location>
</feature>
<organism evidence="2 3">
    <name type="scientific">Sphingomonas gei</name>
    <dbReference type="NCBI Taxonomy" id="1395960"/>
    <lineage>
        <taxon>Bacteria</taxon>
        <taxon>Pseudomonadati</taxon>
        <taxon>Pseudomonadota</taxon>
        <taxon>Alphaproteobacteria</taxon>
        <taxon>Sphingomonadales</taxon>
        <taxon>Sphingomonadaceae</taxon>
        <taxon>Sphingomonas</taxon>
    </lineage>
</organism>
<keyword evidence="1" id="KW-0732">Signal</keyword>
<keyword evidence="3" id="KW-1185">Reference proteome</keyword>
<dbReference type="PROSITE" id="PS51257">
    <property type="entry name" value="PROKAR_LIPOPROTEIN"/>
    <property type="match status" value="1"/>
</dbReference>
<dbReference type="RefSeq" id="WP_135963568.1">
    <property type="nucleotide sequence ID" value="NZ_SRXT01000003.1"/>
</dbReference>
<sequence>MKKLLALAALGPFAFALSACGGGAQNETVVNETTVINADEGSAFGNDTLTDPGLDNQTLAGNAADVVADNSAVEAPANAH</sequence>
<feature type="signal peptide" evidence="1">
    <location>
        <begin position="1"/>
        <end position="19"/>
    </location>
</feature>
<evidence type="ECO:0008006" key="4">
    <source>
        <dbReference type="Google" id="ProtNLM"/>
    </source>
</evidence>
<name>A0A4S1XE25_9SPHN</name>
<accession>A0A4S1XE25</accession>
<protein>
    <recommendedName>
        <fullName evidence="4">Circumsporozoite protein</fullName>
    </recommendedName>
</protein>
<evidence type="ECO:0000256" key="1">
    <source>
        <dbReference type="SAM" id="SignalP"/>
    </source>
</evidence>
<dbReference type="Proteomes" id="UP000306147">
    <property type="component" value="Unassembled WGS sequence"/>
</dbReference>
<dbReference type="AlphaFoldDB" id="A0A4S1XE25"/>
<reference evidence="2 3" key="1">
    <citation type="submission" date="2019-04" db="EMBL/GenBank/DDBJ databases">
        <title>Sphingomonas psychrotolerans sp. nov., isolated from soil in the Tianshan Mountains, Xinjiang, China.</title>
        <authorList>
            <person name="Luo Y."/>
            <person name="Sheng H."/>
        </authorList>
    </citation>
    <scope>NUCLEOTIDE SEQUENCE [LARGE SCALE GENOMIC DNA]</scope>
    <source>
        <strain evidence="2 3">ZFGT-11</strain>
    </source>
</reference>
<dbReference type="EMBL" id="SRXT01000003">
    <property type="protein sequence ID" value="TGX54331.1"/>
    <property type="molecule type" value="Genomic_DNA"/>
</dbReference>